<feature type="transmembrane region" description="Helical" evidence="1">
    <location>
        <begin position="24"/>
        <end position="47"/>
    </location>
</feature>
<evidence type="ECO:0000313" key="3">
    <source>
        <dbReference type="Proteomes" id="UP001328107"/>
    </source>
</evidence>
<dbReference type="EMBL" id="BTRK01000004">
    <property type="protein sequence ID" value="GMR46536.1"/>
    <property type="molecule type" value="Genomic_DNA"/>
</dbReference>
<evidence type="ECO:0008006" key="4">
    <source>
        <dbReference type="Google" id="ProtNLM"/>
    </source>
</evidence>
<name>A0AAN5CLA3_9BILA</name>
<keyword evidence="1" id="KW-1133">Transmembrane helix</keyword>
<evidence type="ECO:0000256" key="1">
    <source>
        <dbReference type="SAM" id="Phobius"/>
    </source>
</evidence>
<dbReference type="Proteomes" id="UP001328107">
    <property type="component" value="Unassembled WGS sequence"/>
</dbReference>
<evidence type="ECO:0000313" key="2">
    <source>
        <dbReference type="EMBL" id="GMR46536.1"/>
    </source>
</evidence>
<keyword evidence="1" id="KW-0472">Membrane</keyword>
<organism evidence="2 3">
    <name type="scientific">Pristionchus mayeri</name>
    <dbReference type="NCBI Taxonomy" id="1317129"/>
    <lineage>
        <taxon>Eukaryota</taxon>
        <taxon>Metazoa</taxon>
        <taxon>Ecdysozoa</taxon>
        <taxon>Nematoda</taxon>
        <taxon>Chromadorea</taxon>
        <taxon>Rhabditida</taxon>
        <taxon>Rhabditina</taxon>
        <taxon>Diplogasteromorpha</taxon>
        <taxon>Diplogasteroidea</taxon>
        <taxon>Neodiplogasteridae</taxon>
        <taxon>Pristionchus</taxon>
    </lineage>
</organism>
<sequence length="83" mass="9368">MFIALERIFSTTWPAVYHKSGLNLVFLAIASVISYSFGFCAGHVLYIQGLLTEGILMYNLIDVTTLIINRIGISYCEGRYRDL</sequence>
<gene>
    <name evidence="2" type="ORF">PMAYCL1PPCAC_16731</name>
</gene>
<reference evidence="3" key="1">
    <citation type="submission" date="2022-10" db="EMBL/GenBank/DDBJ databases">
        <title>Genome assembly of Pristionchus species.</title>
        <authorList>
            <person name="Yoshida K."/>
            <person name="Sommer R.J."/>
        </authorList>
    </citation>
    <scope>NUCLEOTIDE SEQUENCE [LARGE SCALE GENOMIC DNA]</scope>
    <source>
        <strain evidence="3">RS5460</strain>
    </source>
</reference>
<keyword evidence="1" id="KW-0812">Transmembrane</keyword>
<comment type="caution">
    <text evidence="2">The sequence shown here is derived from an EMBL/GenBank/DDBJ whole genome shotgun (WGS) entry which is preliminary data.</text>
</comment>
<accession>A0AAN5CLA3</accession>
<dbReference type="AlphaFoldDB" id="A0AAN5CLA3"/>
<protein>
    <recommendedName>
        <fullName evidence="4">G protein-coupled receptor</fullName>
    </recommendedName>
</protein>
<keyword evidence="3" id="KW-1185">Reference proteome</keyword>
<proteinExistence type="predicted"/>